<dbReference type="Proteomes" id="UP000727407">
    <property type="component" value="Unassembled WGS sequence"/>
</dbReference>
<feature type="non-terminal residue" evidence="2">
    <location>
        <position position="56"/>
    </location>
</feature>
<gene>
    <name evidence="2" type="ORF">DAT39_005818</name>
</gene>
<comment type="caution">
    <text evidence="2">The sequence shown here is derived from an EMBL/GenBank/DDBJ whole genome shotgun (WGS) entry which is preliminary data.</text>
</comment>
<dbReference type="InterPro" id="IPR035976">
    <property type="entry name" value="Sushi/SCR/CCP_sf"/>
</dbReference>
<dbReference type="SUPFAM" id="SSF57535">
    <property type="entry name" value="Complement control module/SCR domain"/>
    <property type="match status" value="1"/>
</dbReference>
<name>A0A8J4XDL2_CLAMG</name>
<dbReference type="EMBL" id="QNUK01000056">
    <property type="protein sequence ID" value="KAF5904488.1"/>
    <property type="molecule type" value="Genomic_DNA"/>
</dbReference>
<evidence type="ECO:0000313" key="3">
    <source>
        <dbReference type="Proteomes" id="UP000727407"/>
    </source>
</evidence>
<organism evidence="2 3">
    <name type="scientific">Clarias magur</name>
    <name type="common">Asian catfish</name>
    <name type="synonym">Macropteronotus magur</name>
    <dbReference type="NCBI Taxonomy" id="1594786"/>
    <lineage>
        <taxon>Eukaryota</taxon>
        <taxon>Metazoa</taxon>
        <taxon>Chordata</taxon>
        <taxon>Craniata</taxon>
        <taxon>Vertebrata</taxon>
        <taxon>Euteleostomi</taxon>
        <taxon>Actinopterygii</taxon>
        <taxon>Neopterygii</taxon>
        <taxon>Teleostei</taxon>
        <taxon>Ostariophysi</taxon>
        <taxon>Siluriformes</taxon>
        <taxon>Clariidae</taxon>
        <taxon>Clarias</taxon>
    </lineage>
</organism>
<evidence type="ECO:0000313" key="2">
    <source>
        <dbReference type="EMBL" id="KAF5904488.1"/>
    </source>
</evidence>
<dbReference type="OrthoDB" id="10051774at2759"/>
<dbReference type="Gene3D" id="2.10.70.10">
    <property type="entry name" value="Complement Module, domain 1"/>
    <property type="match status" value="1"/>
</dbReference>
<protein>
    <submittedName>
        <fullName evidence="2">Complement factor H-like</fullName>
    </submittedName>
</protein>
<sequence length="56" mass="6624">PCIVTTEDMDAHKITHRFGPKRLFFVPHQDHLSFKCQYGRYEARNNVAFRQQCIDG</sequence>
<reference evidence="2" key="1">
    <citation type="submission" date="2020-07" db="EMBL/GenBank/DDBJ databases">
        <title>Clarias magur genome sequencing, assembly and annotation.</title>
        <authorList>
            <person name="Kushwaha B."/>
            <person name="Kumar R."/>
            <person name="Das P."/>
            <person name="Joshi C.G."/>
            <person name="Kumar D."/>
            <person name="Nagpure N.S."/>
            <person name="Pandey M."/>
            <person name="Agarwal S."/>
            <person name="Srivastava S."/>
            <person name="Singh M."/>
            <person name="Sahoo L."/>
            <person name="Jayasankar P."/>
            <person name="Meher P.K."/>
            <person name="Koringa P.G."/>
            <person name="Iquebal M.A."/>
            <person name="Das S.P."/>
            <person name="Bit A."/>
            <person name="Patnaik S."/>
            <person name="Patel N."/>
            <person name="Shah T.M."/>
            <person name="Hinsu A."/>
            <person name="Jena J.K."/>
        </authorList>
    </citation>
    <scope>NUCLEOTIDE SEQUENCE</scope>
    <source>
        <strain evidence="2">CIFAMagur01</strain>
        <tissue evidence="2">Testis</tissue>
    </source>
</reference>
<dbReference type="AlphaFoldDB" id="A0A8J4XDL2"/>
<feature type="non-terminal residue" evidence="2">
    <location>
        <position position="1"/>
    </location>
</feature>
<evidence type="ECO:0000256" key="1">
    <source>
        <dbReference type="ARBA" id="ARBA00023157"/>
    </source>
</evidence>
<keyword evidence="1" id="KW-1015">Disulfide bond</keyword>
<proteinExistence type="predicted"/>
<keyword evidence="3" id="KW-1185">Reference proteome</keyword>
<accession>A0A8J4XDL2</accession>